<proteinExistence type="predicted"/>
<name>A0AAN6GIM7_9BASI</name>
<evidence type="ECO:0000313" key="1">
    <source>
        <dbReference type="EMBL" id="KAK0543045.1"/>
    </source>
</evidence>
<dbReference type="EMBL" id="JAPDMZ010000406">
    <property type="protein sequence ID" value="KAK0543045.1"/>
    <property type="molecule type" value="Genomic_DNA"/>
</dbReference>
<keyword evidence="2" id="KW-1185">Reference proteome</keyword>
<organism evidence="1 2">
    <name type="scientific">Tilletia horrida</name>
    <dbReference type="NCBI Taxonomy" id="155126"/>
    <lineage>
        <taxon>Eukaryota</taxon>
        <taxon>Fungi</taxon>
        <taxon>Dikarya</taxon>
        <taxon>Basidiomycota</taxon>
        <taxon>Ustilaginomycotina</taxon>
        <taxon>Exobasidiomycetes</taxon>
        <taxon>Tilletiales</taxon>
        <taxon>Tilletiaceae</taxon>
        <taxon>Tilletia</taxon>
    </lineage>
</organism>
<gene>
    <name evidence="1" type="ORF">OC846_006545</name>
</gene>
<protein>
    <submittedName>
        <fullName evidence="1">Uncharacterized protein</fullName>
    </submittedName>
</protein>
<reference evidence="1" key="1">
    <citation type="journal article" date="2023" name="PhytoFront">
        <title>Draft Genome Resources of Seven Strains of Tilletia horrida, Causal Agent of Kernel Smut of Rice.</title>
        <authorList>
            <person name="Khanal S."/>
            <person name="Antony Babu S."/>
            <person name="Zhou X.G."/>
        </authorList>
    </citation>
    <scope>NUCLEOTIDE SEQUENCE</scope>
    <source>
        <strain evidence="1">TX6</strain>
    </source>
</reference>
<evidence type="ECO:0000313" key="2">
    <source>
        <dbReference type="Proteomes" id="UP001176517"/>
    </source>
</evidence>
<accession>A0AAN6GIM7</accession>
<dbReference type="Proteomes" id="UP001176517">
    <property type="component" value="Unassembled WGS sequence"/>
</dbReference>
<comment type="caution">
    <text evidence="1">The sequence shown here is derived from an EMBL/GenBank/DDBJ whole genome shotgun (WGS) entry which is preliminary data.</text>
</comment>
<dbReference type="AlphaFoldDB" id="A0AAN6GIM7"/>
<sequence length="383" mass="42764">MPVASMDADPFPDAAPDTLLLESGKPTLASLAQQHLPIVVPWHAKETIYPGTFFHSSRYTSPDPWSKEPAFIGLEEERARSEPNSKRRRVIYLSADGGTSGSYKSTTTQCTTDKQNHESYGFTATVDLGFAKASGSLTFDKHLATNNDDIKTSFRASYRCGTILLRDPPQLTLESQRILKYDGGIEAFERKYGDYYVFGYNLGADNSMMVSTNSKSMSLNERKTLTVKVETFFFDINFTEHFDSAEASASASLRCTGYDSLEGSVMDREQSWSASSTPEFARMQAEMQRMRLLGANLPSRVERRTADLGLLLGPDSIVKSRLSTDVLNKSNNTPYAPLGTLEREVDQDTCDRLIKSGLVVELVLMPVRTLRQVRYWISEDDII</sequence>